<accession>A0A5J4TZ90</accession>
<sequence length="103" mass="11496">MGCINEGGGGGGGNEDPEYICVCEMDQYGYYYYWVMDEQLGREDYCMSALADILPKLNPSTNGLIELEMLLMILGIYCICGIEGARAYVQFIYNVFKGSQTEL</sequence>
<gene>
    <name evidence="1" type="ORF">EZS28_041512</name>
</gene>
<dbReference type="AlphaFoldDB" id="A0A5J4TZ90"/>
<name>A0A5J4TZ90_9EUKA</name>
<evidence type="ECO:0000313" key="1">
    <source>
        <dbReference type="EMBL" id="KAA6362961.1"/>
    </source>
</evidence>
<comment type="caution">
    <text evidence="1">The sequence shown here is derived from an EMBL/GenBank/DDBJ whole genome shotgun (WGS) entry which is preliminary data.</text>
</comment>
<evidence type="ECO:0000313" key="2">
    <source>
        <dbReference type="Proteomes" id="UP000324800"/>
    </source>
</evidence>
<proteinExistence type="predicted"/>
<protein>
    <submittedName>
        <fullName evidence="1">Uncharacterized protein</fullName>
    </submittedName>
</protein>
<dbReference type="EMBL" id="SNRW01023501">
    <property type="protein sequence ID" value="KAA6362961.1"/>
    <property type="molecule type" value="Genomic_DNA"/>
</dbReference>
<reference evidence="1 2" key="1">
    <citation type="submission" date="2019-03" db="EMBL/GenBank/DDBJ databases">
        <title>Single cell metagenomics reveals metabolic interactions within the superorganism composed of flagellate Streblomastix strix and complex community of Bacteroidetes bacteria on its surface.</title>
        <authorList>
            <person name="Treitli S.C."/>
            <person name="Kolisko M."/>
            <person name="Husnik F."/>
            <person name="Keeling P."/>
            <person name="Hampl V."/>
        </authorList>
    </citation>
    <scope>NUCLEOTIDE SEQUENCE [LARGE SCALE GENOMIC DNA]</scope>
    <source>
        <strain evidence="1">ST1C</strain>
    </source>
</reference>
<organism evidence="1 2">
    <name type="scientific">Streblomastix strix</name>
    <dbReference type="NCBI Taxonomy" id="222440"/>
    <lineage>
        <taxon>Eukaryota</taxon>
        <taxon>Metamonada</taxon>
        <taxon>Preaxostyla</taxon>
        <taxon>Oxymonadida</taxon>
        <taxon>Streblomastigidae</taxon>
        <taxon>Streblomastix</taxon>
    </lineage>
</organism>
<dbReference type="Proteomes" id="UP000324800">
    <property type="component" value="Unassembled WGS sequence"/>
</dbReference>